<dbReference type="RefSeq" id="WP_006207265.1">
    <property type="nucleotide sequence ID" value="NZ_ADHJ01000001.1"/>
</dbReference>
<dbReference type="Gene3D" id="3.40.50.1010">
    <property type="entry name" value="5'-nuclease"/>
    <property type="match status" value="1"/>
</dbReference>
<name>A0A2R9T2L9_9BACL</name>
<keyword evidence="1" id="KW-0812">Transmembrane</keyword>
<dbReference type="AlphaFoldDB" id="A0A2R9T2L9"/>
<dbReference type="SUPFAM" id="SSF88723">
    <property type="entry name" value="PIN domain-like"/>
    <property type="match status" value="1"/>
</dbReference>
<dbReference type="InterPro" id="IPR002716">
    <property type="entry name" value="PIN_dom"/>
</dbReference>
<feature type="transmembrane region" description="Helical" evidence="1">
    <location>
        <begin position="256"/>
        <end position="279"/>
    </location>
</feature>
<protein>
    <submittedName>
        <fullName evidence="3">PhoH family protein</fullName>
    </submittedName>
</protein>
<feature type="transmembrane region" description="Helical" evidence="1">
    <location>
        <begin position="40"/>
        <end position="66"/>
    </location>
</feature>
<dbReference type="EMBL" id="ADHJ01000001">
    <property type="protein sequence ID" value="EFU43846.1"/>
    <property type="molecule type" value="Genomic_DNA"/>
</dbReference>
<evidence type="ECO:0000313" key="4">
    <source>
        <dbReference type="Proteomes" id="UP000003094"/>
    </source>
</evidence>
<evidence type="ECO:0000313" key="3">
    <source>
        <dbReference type="EMBL" id="EFU43846.1"/>
    </source>
</evidence>
<accession>A0A2R9T2L9</accession>
<organism evidence="3 4">
    <name type="scientific">Paenibacillus vortex V453</name>
    <dbReference type="NCBI Taxonomy" id="715225"/>
    <lineage>
        <taxon>Bacteria</taxon>
        <taxon>Bacillati</taxon>
        <taxon>Bacillota</taxon>
        <taxon>Bacilli</taxon>
        <taxon>Bacillales</taxon>
        <taxon>Paenibacillaceae</taxon>
        <taxon>Paenibacillus</taxon>
    </lineage>
</organism>
<dbReference type="Pfam" id="PF13638">
    <property type="entry name" value="PIN_4"/>
    <property type="match status" value="1"/>
</dbReference>
<evidence type="ECO:0000259" key="2">
    <source>
        <dbReference type="SMART" id="SM00670"/>
    </source>
</evidence>
<dbReference type="KEGG" id="pvo:PVOR_01505"/>
<gene>
    <name evidence="3" type="ORF">PVOR_01505</name>
</gene>
<keyword evidence="1" id="KW-1133">Transmembrane helix</keyword>
<comment type="caution">
    <text evidence="3">The sequence shown here is derived from an EMBL/GenBank/DDBJ whole genome shotgun (WGS) entry which is preliminary data.</text>
</comment>
<evidence type="ECO:0000256" key="1">
    <source>
        <dbReference type="SAM" id="Phobius"/>
    </source>
</evidence>
<sequence length="350" mass="39250">MKKRWITNLFLLTGLFTWNVTAFASENVIQIIEAQHDKSALFIRLFISLVALVLYIGICRTALLFLHYKEIFGAKDALARILFNSRSLATTNVRNLKQNVFLQQYKKAISEKIGQGNAFGLDTNILMHYPTETFEILKKENIVMSREVQKELDGLKNSSDKETSSNARRAFKAIEDAQRQGQSLTILPSVDFKTLTQLNLADTMDDRILAAYLQLHKQGKPIYFLTNDRGAKITARNAGMPIVEIEQSTKQVKNPWIGLVAAGILGIILLVGLVGYNAFAFFQANSQVGKGFSLGEDSVFDKASLKTSTYDEIIEKINLDSNHIYNPSHADQFVQPTQQGYDRSPIYGGN</sequence>
<dbReference type="SMART" id="SM00670">
    <property type="entry name" value="PINc"/>
    <property type="match status" value="1"/>
</dbReference>
<proteinExistence type="predicted"/>
<feature type="domain" description="PIN" evidence="2">
    <location>
        <begin position="117"/>
        <end position="233"/>
    </location>
</feature>
<dbReference type="InterPro" id="IPR029060">
    <property type="entry name" value="PIN-like_dom_sf"/>
</dbReference>
<reference evidence="3 4" key="1">
    <citation type="journal article" date="2010" name="BMC Genomics">
        <title>Genome sequence of the pattern forming Paenibacillus vortex bacterium reveals potential for thriving in complex environments.</title>
        <authorList>
            <person name="Sirota-Madi A."/>
            <person name="Olender T."/>
            <person name="Helman Y."/>
            <person name="Ingham C."/>
            <person name="Brainis I."/>
            <person name="Roth D."/>
            <person name="Hagi E."/>
            <person name="Brodsky L."/>
            <person name="Leshkowitz D."/>
            <person name="Galatenko V."/>
            <person name="Nikolaev V."/>
            <person name="Mugasimangalam R.C."/>
            <person name="Bransburg-Zabary S."/>
            <person name="Gutnick D.L."/>
            <person name="Lancet D."/>
            <person name="Ben-Jacob E."/>
        </authorList>
    </citation>
    <scope>NUCLEOTIDE SEQUENCE [LARGE SCALE GENOMIC DNA]</scope>
    <source>
        <strain evidence="3 4">V453</strain>
    </source>
</reference>
<keyword evidence="1" id="KW-0472">Membrane</keyword>
<dbReference type="Proteomes" id="UP000003094">
    <property type="component" value="Unassembled WGS sequence"/>
</dbReference>
<keyword evidence="4" id="KW-1185">Reference proteome</keyword>